<feature type="non-terminal residue" evidence="3">
    <location>
        <position position="146"/>
    </location>
</feature>
<name>X0TDU5_9ZZZZ</name>
<dbReference type="EMBL" id="BARS01015521">
    <property type="protein sequence ID" value="GAF91394.1"/>
    <property type="molecule type" value="Genomic_DNA"/>
</dbReference>
<dbReference type="InterPro" id="IPR051203">
    <property type="entry name" value="Polysaccharide_Synthase-Rel"/>
</dbReference>
<evidence type="ECO:0000259" key="2">
    <source>
        <dbReference type="Pfam" id="PF02719"/>
    </source>
</evidence>
<evidence type="ECO:0000313" key="3">
    <source>
        <dbReference type="EMBL" id="GAF91394.1"/>
    </source>
</evidence>
<comment type="caution">
    <text evidence="3">The sequence shown here is derived from an EMBL/GenBank/DDBJ whole genome shotgun (WGS) entry which is preliminary data.</text>
</comment>
<dbReference type="Pfam" id="PF02719">
    <property type="entry name" value="Polysacc_synt_2"/>
    <property type="match status" value="1"/>
</dbReference>
<organism evidence="3">
    <name type="scientific">marine sediment metagenome</name>
    <dbReference type="NCBI Taxonomy" id="412755"/>
    <lineage>
        <taxon>unclassified sequences</taxon>
        <taxon>metagenomes</taxon>
        <taxon>ecological metagenomes</taxon>
    </lineage>
</organism>
<proteinExistence type="inferred from homology"/>
<dbReference type="InterPro" id="IPR003869">
    <property type="entry name" value="Polysac_CapD-like"/>
</dbReference>
<dbReference type="PANTHER" id="PTHR43318:SF1">
    <property type="entry name" value="POLYSACCHARIDE BIOSYNTHESIS PROTEIN EPSC-RELATED"/>
    <property type="match status" value="1"/>
</dbReference>
<accession>X0TDU5</accession>
<reference evidence="3" key="1">
    <citation type="journal article" date="2014" name="Front. Microbiol.">
        <title>High frequency of phylogenetically diverse reductive dehalogenase-homologous genes in deep subseafloor sedimentary metagenomes.</title>
        <authorList>
            <person name="Kawai M."/>
            <person name="Futagami T."/>
            <person name="Toyoda A."/>
            <person name="Takaki Y."/>
            <person name="Nishi S."/>
            <person name="Hori S."/>
            <person name="Arai W."/>
            <person name="Tsubouchi T."/>
            <person name="Morono Y."/>
            <person name="Uchiyama I."/>
            <person name="Ito T."/>
            <person name="Fujiyama A."/>
            <person name="Inagaki F."/>
            <person name="Takami H."/>
        </authorList>
    </citation>
    <scope>NUCLEOTIDE SEQUENCE</scope>
    <source>
        <strain evidence="3">Expedition CK06-06</strain>
    </source>
</reference>
<dbReference type="AlphaFoldDB" id="X0TDU5"/>
<sequence length="146" mass="15923">MVIHGVRVLGPREKLAEFVRAKQAEVVIIAMPSASSPVIRETVELTRESGVQDVKIIPFFSQLYTGEVRVSEVREVQPEDLLGRAPVSVDVATIRHFLQGKTVLVTGAAGSIGSEICRQALRFGVRQLAAIDIDETGLFNLEKDLA</sequence>
<dbReference type="Gene3D" id="3.40.50.720">
    <property type="entry name" value="NAD(P)-binding Rossmann-like Domain"/>
    <property type="match status" value="2"/>
</dbReference>
<dbReference type="SUPFAM" id="SSF51735">
    <property type="entry name" value="NAD(P)-binding Rossmann-fold domains"/>
    <property type="match status" value="2"/>
</dbReference>
<evidence type="ECO:0000256" key="1">
    <source>
        <dbReference type="ARBA" id="ARBA00007430"/>
    </source>
</evidence>
<protein>
    <recommendedName>
        <fullName evidence="2">Polysaccharide biosynthesis protein CapD-like domain-containing protein</fullName>
    </recommendedName>
</protein>
<dbReference type="PANTHER" id="PTHR43318">
    <property type="entry name" value="UDP-N-ACETYLGLUCOSAMINE 4,6-DEHYDRATASE"/>
    <property type="match status" value="1"/>
</dbReference>
<dbReference type="InterPro" id="IPR036291">
    <property type="entry name" value="NAD(P)-bd_dom_sf"/>
</dbReference>
<gene>
    <name evidence="3" type="ORF">S01H1_25671</name>
</gene>
<feature type="domain" description="Polysaccharide biosynthesis protein CapD-like" evidence="2">
    <location>
        <begin position="103"/>
        <end position="145"/>
    </location>
</feature>
<comment type="similarity">
    <text evidence="1">Belongs to the polysaccharide synthase family.</text>
</comment>